<dbReference type="Gene3D" id="6.10.250.3020">
    <property type="match status" value="1"/>
</dbReference>
<dbReference type="Proteomes" id="UP000268844">
    <property type="component" value="Unassembled WGS sequence"/>
</dbReference>
<dbReference type="InterPro" id="IPR004358">
    <property type="entry name" value="Sig_transdc_His_kin-like_C"/>
</dbReference>
<evidence type="ECO:0000256" key="13">
    <source>
        <dbReference type="SAM" id="Phobius"/>
    </source>
</evidence>
<sequence length="607" mass="65705">MQLRGGSVALRARSRWYFGIAATALVCGLAAMAYSLAHDAGIDRLAGQLRDRLTLSQHAVESEIERFAYLPQVLGEDERVLGLLADASDARVHEVNAYLANVARHAQADAVYLIDPNGLTLAASNWNLPSSFVGHNYGFRPYFTDAVEHGRGDYYAVGVTTGVPGYFLSSRIEGPDGLLGVAVVKVDMSPLERVWAEAGEMTGLADGAGIVFLSGVPNWRYRPLFALRDVDRDRIETERRYDGNDVFGRLPLVNALDASGLTHMTEEGAPPLAMSAMLIDPKGWRLFSAMQSAPVRDEARLVAGVVGLLTLVCLLLGLYGYQRRQLTRWKLEQNGVLERRVSERTSALAREVEERKRTEEELRQTQDSLIHAAKLAALGRMSAAIVHEVSQPLSALDNTLAAAGLHARNHAHDKSIASIKVGRDLLKRMQRTIKSLRTFSSRAKALPSEPVVIGQSVVEALEIVMSQARERKVFLSFDNKAPSALASVNAVRIEQVFINLLLNAIDATASMGNGQITVQLRQAGSRALVEFHDAGPGIPDEIADQMTEPFFTTKATGEGLGLGLSISRAILEDYDGALSFSPAPGGGACAIVSLPLAQHSARLVLAE</sequence>
<dbReference type="SMART" id="SM00387">
    <property type="entry name" value="HATPase_c"/>
    <property type="match status" value="1"/>
</dbReference>
<evidence type="ECO:0000256" key="7">
    <source>
        <dbReference type="ARBA" id="ARBA00022692"/>
    </source>
</evidence>
<dbReference type="EC" id="2.7.13.3" evidence="3"/>
<dbReference type="Gene3D" id="3.30.565.10">
    <property type="entry name" value="Histidine kinase-like ATPase, C-terminal domain"/>
    <property type="match status" value="1"/>
</dbReference>
<gene>
    <name evidence="15" type="primary">dctB_1</name>
    <name evidence="15" type="ORF">DEVEQU_00751</name>
</gene>
<evidence type="ECO:0000256" key="1">
    <source>
        <dbReference type="ARBA" id="ARBA00000085"/>
    </source>
</evidence>
<proteinExistence type="predicted"/>
<keyword evidence="13" id="KW-0472">Membrane</keyword>
<evidence type="ECO:0000256" key="2">
    <source>
        <dbReference type="ARBA" id="ARBA00004651"/>
    </source>
</evidence>
<dbReference type="InterPro" id="IPR017055">
    <property type="entry name" value="Sig_transdc_His_kinase_DctB"/>
</dbReference>
<evidence type="ECO:0000313" key="16">
    <source>
        <dbReference type="Proteomes" id="UP000268844"/>
    </source>
</evidence>
<dbReference type="PIRSF" id="PIRSF036431">
    <property type="entry name" value="STHK_DctB"/>
    <property type="match status" value="1"/>
</dbReference>
<comment type="catalytic activity">
    <reaction evidence="1">
        <text>ATP + protein L-histidine = ADP + protein N-phospho-L-histidine.</text>
        <dbReference type="EC" id="2.7.13.3"/>
    </reaction>
</comment>
<reference evidence="15 16" key="1">
    <citation type="submission" date="2018-12" db="EMBL/GenBank/DDBJ databases">
        <authorList>
            <person name="Criscuolo A."/>
        </authorList>
    </citation>
    <scope>NUCLEOTIDE SEQUENCE [LARGE SCALE GENOMIC DNA]</scope>
    <source>
        <strain evidence="15">ACIP1116281</strain>
    </source>
</reference>
<evidence type="ECO:0000256" key="8">
    <source>
        <dbReference type="ARBA" id="ARBA00022741"/>
    </source>
</evidence>
<dbReference type="InterPro" id="IPR003594">
    <property type="entry name" value="HATPase_dom"/>
</dbReference>
<dbReference type="AlphaFoldDB" id="A0A3S4CA65"/>
<dbReference type="SUPFAM" id="SSF55874">
    <property type="entry name" value="ATPase domain of HSP90 chaperone/DNA topoisomerase II/histidine kinase"/>
    <property type="match status" value="1"/>
</dbReference>
<evidence type="ECO:0000256" key="10">
    <source>
        <dbReference type="ARBA" id="ARBA00022840"/>
    </source>
</evidence>
<keyword evidence="8" id="KW-0547">Nucleotide-binding</keyword>
<evidence type="ECO:0000313" key="15">
    <source>
        <dbReference type="EMBL" id="VDS03625.1"/>
    </source>
</evidence>
<evidence type="ECO:0000256" key="3">
    <source>
        <dbReference type="ARBA" id="ARBA00012438"/>
    </source>
</evidence>
<dbReference type="SUPFAM" id="SSF103190">
    <property type="entry name" value="Sensory domain-like"/>
    <property type="match status" value="1"/>
</dbReference>
<evidence type="ECO:0000259" key="14">
    <source>
        <dbReference type="PROSITE" id="PS50109"/>
    </source>
</evidence>
<comment type="subcellular location">
    <subcellularLocation>
        <location evidence="2">Cell membrane</location>
        <topology evidence="2">Multi-pass membrane protein</topology>
    </subcellularLocation>
</comment>
<dbReference type="CDD" id="cd00082">
    <property type="entry name" value="HisKA"/>
    <property type="match status" value="1"/>
</dbReference>
<keyword evidence="10" id="KW-0067">ATP-binding</keyword>
<keyword evidence="16" id="KW-1185">Reference proteome</keyword>
<evidence type="ECO:0000256" key="6">
    <source>
        <dbReference type="ARBA" id="ARBA00022679"/>
    </source>
</evidence>
<keyword evidence="12" id="KW-0902">Two-component regulatory system</keyword>
<keyword evidence="6 15" id="KW-0808">Transferase</keyword>
<dbReference type="PANTHER" id="PTHR43065:SF46">
    <property type="entry name" value="C4-DICARBOXYLATE TRANSPORT SENSOR PROTEIN DCTB"/>
    <property type="match status" value="1"/>
</dbReference>
<dbReference type="InterPro" id="IPR005467">
    <property type="entry name" value="His_kinase_dom"/>
</dbReference>
<feature type="transmembrane region" description="Helical" evidence="13">
    <location>
        <begin position="301"/>
        <end position="321"/>
    </location>
</feature>
<accession>A0A3S4CA65</accession>
<dbReference type="PANTHER" id="PTHR43065">
    <property type="entry name" value="SENSOR HISTIDINE KINASE"/>
    <property type="match status" value="1"/>
</dbReference>
<dbReference type="Gene3D" id="1.10.287.130">
    <property type="match status" value="1"/>
</dbReference>
<evidence type="ECO:0000256" key="4">
    <source>
        <dbReference type="ARBA" id="ARBA00022475"/>
    </source>
</evidence>
<keyword evidence="4" id="KW-1003">Cell membrane</keyword>
<keyword evidence="5" id="KW-0597">Phosphoprotein</keyword>
<keyword evidence="11 13" id="KW-1133">Transmembrane helix</keyword>
<dbReference type="EMBL" id="UZWD01000010">
    <property type="protein sequence ID" value="VDS03625.1"/>
    <property type="molecule type" value="Genomic_DNA"/>
</dbReference>
<dbReference type="PRINTS" id="PR00344">
    <property type="entry name" value="BCTRLSENSOR"/>
</dbReference>
<evidence type="ECO:0000256" key="12">
    <source>
        <dbReference type="ARBA" id="ARBA00023012"/>
    </source>
</evidence>
<keyword evidence="9" id="KW-0418">Kinase</keyword>
<dbReference type="GO" id="GO:0005886">
    <property type="term" value="C:plasma membrane"/>
    <property type="evidence" value="ECO:0007669"/>
    <property type="project" value="UniProtKB-SubCell"/>
</dbReference>
<dbReference type="InterPro" id="IPR029151">
    <property type="entry name" value="Sensor-like_sf"/>
</dbReference>
<dbReference type="GO" id="GO:0005524">
    <property type="term" value="F:ATP binding"/>
    <property type="evidence" value="ECO:0007669"/>
    <property type="project" value="UniProtKB-KW"/>
</dbReference>
<protein>
    <recommendedName>
        <fullName evidence="3">histidine kinase</fullName>
        <ecNumber evidence="3">2.7.13.3</ecNumber>
    </recommendedName>
</protein>
<dbReference type="CDD" id="cd12914">
    <property type="entry name" value="PDC1_DGC_like"/>
    <property type="match status" value="1"/>
</dbReference>
<feature type="domain" description="Histidine kinase" evidence="14">
    <location>
        <begin position="384"/>
        <end position="598"/>
    </location>
</feature>
<dbReference type="InterPro" id="IPR036890">
    <property type="entry name" value="HATPase_C_sf"/>
</dbReference>
<dbReference type="Pfam" id="PF02518">
    <property type="entry name" value="HATPase_c"/>
    <property type="match status" value="1"/>
</dbReference>
<evidence type="ECO:0000256" key="5">
    <source>
        <dbReference type="ARBA" id="ARBA00022553"/>
    </source>
</evidence>
<dbReference type="PROSITE" id="PS50109">
    <property type="entry name" value="HIS_KIN"/>
    <property type="match status" value="1"/>
</dbReference>
<organism evidence="15 16">
    <name type="scientific">Devosia equisanguinis</name>
    <dbReference type="NCBI Taxonomy" id="2490941"/>
    <lineage>
        <taxon>Bacteria</taxon>
        <taxon>Pseudomonadati</taxon>
        <taxon>Pseudomonadota</taxon>
        <taxon>Alphaproteobacteria</taxon>
        <taxon>Hyphomicrobiales</taxon>
        <taxon>Devosiaceae</taxon>
        <taxon>Devosia</taxon>
    </lineage>
</organism>
<dbReference type="OrthoDB" id="7568856at2"/>
<evidence type="ECO:0000256" key="9">
    <source>
        <dbReference type="ARBA" id="ARBA00022777"/>
    </source>
</evidence>
<evidence type="ECO:0000256" key="11">
    <source>
        <dbReference type="ARBA" id="ARBA00022989"/>
    </source>
</evidence>
<dbReference type="Gene3D" id="3.30.450.20">
    <property type="entry name" value="PAS domain"/>
    <property type="match status" value="2"/>
</dbReference>
<dbReference type="GO" id="GO:0000155">
    <property type="term" value="F:phosphorelay sensor kinase activity"/>
    <property type="evidence" value="ECO:0007669"/>
    <property type="project" value="InterPro"/>
</dbReference>
<keyword evidence="7 13" id="KW-0812">Transmembrane</keyword>
<dbReference type="InterPro" id="IPR003661">
    <property type="entry name" value="HisK_dim/P_dom"/>
</dbReference>
<name>A0A3S4CA65_9HYPH</name>